<dbReference type="EMBL" id="AWVP01000079">
    <property type="protein sequence ID" value="ERK56883.1"/>
    <property type="molecule type" value="Genomic_DNA"/>
</dbReference>
<dbReference type="PANTHER" id="PTHR42760">
    <property type="entry name" value="SHORT-CHAIN DEHYDROGENASES/REDUCTASES FAMILY MEMBER"/>
    <property type="match status" value="1"/>
</dbReference>
<accession>U2RTJ7</accession>
<dbReference type="InterPro" id="IPR036291">
    <property type="entry name" value="NAD(P)-bd_dom_sf"/>
</dbReference>
<sequence>MDKWLELDGKVAVVTGAVGGMGRTICEEFAKQNVKIVLLDLFKDKADEYAQYLTATYGVETLSLAVNTTKEDTVDQAVEAVKEKFGRVDILVNTAAMLRACPLEDLPLDEWRQTIDVNLTGYFLVSQRFGRLMIEQKYGNMIHISTIASVFPETYSAAYSPSKAGVNMLSRQIAAEWGEFGVRSNCIQPCFVKTPLSESFYADPEVEKGRKALTANKRIGNTMDIANAVLYLASDRSNYTNGHELRVEGGFGIMMGDQTPKPGGRREFAVKEHEAYLKRINKK</sequence>
<protein>
    <submittedName>
        <fullName evidence="3">Oxidoreductase, short chain dehydrogenase/reductase family protein</fullName>
    </submittedName>
</protein>
<dbReference type="InterPro" id="IPR002347">
    <property type="entry name" value="SDR_fam"/>
</dbReference>
<name>U2RTJ7_9BACL</name>
<dbReference type="PRINTS" id="PR00080">
    <property type="entry name" value="SDRFAMILY"/>
</dbReference>
<dbReference type="PANTHER" id="PTHR42760:SF123">
    <property type="entry name" value="OXIDOREDUCTASE"/>
    <property type="match status" value="1"/>
</dbReference>
<dbReference type="SUPFAM" id="SSF51735">
    <property type="entry name" value="NAD(P)-binding Rossmann-fold domains"/>
    <property type="match status" value="1"/>
</dbReference>
<dbReference type="eggNOG" id="COG1028">
    <property type="taxonomic scope" value="Bacteria"/>
</dbReference>
<dbReference type="PATRIC" id="fig|1321820.3.peg.1224"/>
<gene>
    <name evidence="3" type="ORF">HMPREF1983_01263</name>
</gene>
<proteinExistence type="inferred from homology"/>
<evidence type="ECO:0000313" key="3">
    <source>
        <dbReference type="EMBL" id="ERK56883.1"/>
    </source>
</evidence>
<dbReference type="GO" id="GO:0030497">
    <property type="term" value="P:fatty acid elongation"/>
    <property type="evidence" value="ECO:0007669"/>
    <property type="project" value="TreeGrafter"/>
</dbReference>
<keyword evidence="4" id="KW-1185">Reference proteome</keyword>
<dbReference type="FunFam" id="3.40.50.720:FF:000084">
    <property type="entry name" value="Short-chain dehydrogenase reductase"/>
    <property type="match status" value="1"/>
</dbReference>
<comment type="similarity">
    <text evidence="1">Belongs to the short-chain dehydrogenases/reductases (SDR) family.</text>
</comment>
<evidence type="ECO:0000256" key="1">
    <source>
        <dbReference type="ARBA" id="ARBA00006484"/>
    </source>
</evidence>
<reference evidence="3 4" key="1">
    <citation type="submission" date="2013-08" db="EMBL/GenBank/DDBJ databases">
        <authorList>
            <person name="Weinstock G."/>
            <person name="Sodergren E."/>
            <person name="Wylie T."/>
            <person name="Fulton L."/>
            <person name="Fulton R."/>
            <person name="Fronick C."/>
            <person name="O'Laughlin M."/>
            <person name="Godfrey J."/>
            <person name="Miner T."/>
            <person name="Herter B."/>
            <person name="Appelbaum E."/>
            <person name="Cordes M."/>
            <person name="Lek S."/>
            <person name="Wollam A."/>
            <person name="Pepin K.H."/>
            <person name="Palsikar V.B."/>
            <person name="Mitreva M."/>
            <person name="Wilson R.K."/>
        </authorList>
    </citation>
    <scope>NUCLEOTIDE SEQUENCE [LARGE SCALE GENOMIC DNA]</scope>
    <source>
        <strain evidence="3 4">ATCC 700627</strain>
    </source>
</reference>
<dbReference type="AlphaFoldDB" id="U2RTJ7"/>
<comment type="caution">
    <text evidence="3">The sequence shown here is derived from an EMBL/GenBank/DDBJ whole genome shotgun (WGS) entry which is preliminary data.</text>
</comment>
<dbReference type="Proteomes" id="UP000016637">
    <property type="component" value="Unassembled WGS sequence"/>
</dbReference>
<organism evidence="3 4">
    <name type="scientific">Gemella bergeri ATCC 700627</name>
    <dbReference type="NCBI Taxonomy" id="1321820"/>
    <lineage>
        <taxon>Bacteria</taxon>
        <taxon>Bacillati</taxon>
        <taxon>Bacillota</taxon>
        <taxon>Bacilli</taxon>
        <taxon>Bacillales</taxon>
        <taxon>Gemellaceae</taxon>
        <taxon>Gemella</taxon>
    </lineage>
</organism>
<evidence type="ECO:0000256" key="2">
    <source>
        <dbReference type="ARBA" id="ARBA00023002"/>
    </source>
</evidence>
<dbReference type="GO" id="GO:0008206">
    <property type="term" value="P:bile acid metabolic process"/>
    <property type="evidence" value="ECO:0007669"/>
    <property type="project" value="UniProtKB-ARBA"/>
</dbReference>
<dbReference type="GO" id="GO:0016616">
    <property type="term" value="F:oxidoreductase activity, acting on the CH-OH group of donors, NAD or NADP as acceptor"/>
    <property type="evidence" value="ECO:0007669"/>
    <property type="project" value="TreeGrafter"/>
</dbReference>
<dbReference type="CDD" id="cd05233">
    <property type="entry name" value="SDR_c"/>
    <property type="match status" value="1"/>
</dbReference>
<dbReference type="PRINTS" id="PR00081">
    <property type="entry name" value="GDHRDH"/>
</dbReference>
<dbReference type="HOGENOM" id="CLU_010194_1_0_9"/>
<dbReference type="Gene3D" id="3.40.50.720">
    <property type="entry name" value="NAD(P)-binding Rossmann-like Domain"/>
    <property type="match status" value="1"/>
</dbReference>
<evidence type="ECO:0000313" key="4">
    <source>
        <dbReference type="Proteomes" id="UP000016637"/>
    </source>
</evidence>
<keyword evidence="2" id="KW-0560">Oxidoreductase</keyword>
<dbReference type="RefSeq" id="WP_021752459.1">
    <property type="nucleotide sequence ID" value="NZ_KI271806.1"/>
</dbReference>
<dbReference type="Pfam" id="PF13561">
    <property type="entry name" value="adh_short_C2"/>
    <property type="match status" value="1"/>
</dbReference>